<reference evidence="9" key="2">
    <citation type="submission" date="2012-11" db="EMBL/GenBank/DDBJ databases">
        <authorList>
            <person name="Kuo A."/>
            <person name="Curtis B.A."/>
            <person name="Tanifuji G."/>
            <person name="Burki F."/>
            <person name="Gruber A."/>
            <person name="Irimia M."/>
            <person name="Maruyama S."/>
            <person name="Arias M.C."/>
            <person name="Ball S.G."/>
            <person name="Gile G.H."/>
            <person name="Hirakawa Y."/>
            <person name="Hopkins J.F."/>
            <person name="Rensing S.A."/>
            <person name="Schmutz J."/>
            <person name="Symeonidi A."/>
            <person name="Elias M."/>
            <person name="Eveleigh R.J."/>
            <person name="Herman E.K."/>
            <person name="Klute M.J."/>
            <person name="Nakayama T."/>
            <person name="Obornik M."/>
            <person name="Reyes-Prieto A."/>
            <person name="Armbrust E.V."/>
            <person name="Aves S.J."/>
            <person name="Beiko R.G."/>
            <person name="Coutinho P."/>
            <person name="Dacks J.B."/>
            <person name="Durnford D.G."/>
            <person name="Fast N.M."/>
            <person name="Green B.R."/>
            <person name="Grisdale C."/>
            <person name="Hempe F."/>
            <person name="Henrissat B."/>
            <person name="Hoppner M.P."/>
            <person name="Ishida K.-I."/>
            <person name="Kim E."/>
            <person name="Koreny L."/>
            <person name="Kroth P.G."/>
            <person name="Liu Y."/>
            <person name="Malik S.-B."/>
            <person name="Maier U.G."/>
            <person name="McRose D."/>
            <person name="Mock T."/>
            <person name="Neilson J.A."/>
            <person name="Onodera N.T."/>
            <person name="Poole A.M."/>
            <person name="Pritham E.J."/>
            <person name="Richards T.A."/>
            <person name="Rocap G."/>
            <person name="Roy S.W."/>
            <person name="Sarai C."/>
            <person name="Schaack S."/>
            <person name="Shirato S."/>
            <person name="Slamovits C.H."/>
            <person name="Spencer D.F."/>
            <person name="Suzuki S."/>
            <person name="Worden A.Z."/>
            <person name="Zauner S."/>
            <person name="Barry K."/>
            <person name="Bell C."/>
            <person name="Bharti A.K."/>
            <person name="Crow J.A."/>
            <person name="Grimwood J."/>
            <person name="Kramer R."/>
            <person name="Lindquist E."/>
            <person name="Lucas S."/>
            <person name="Salamov A."/>
            <person name="McFadden G.I."/>
            <person name="Lane C.E."/>
            <person name="Keeling P.J."/>
            <person name="Gray M.W."/>
            <person name="Grigoriev I.V."/>
            <person name="Archibald J.M."/>
        </authorList>
    </citation>
    <scope>NUCLEOTIDE SEQUENCE</scope>
    <source>
        <strain evidence="9">CCMP2712</strain>
    </source>
</reference>
<dbReference type="PANTHER" id="PTHR33958:SF1">
    <property type="entry name" value="CILIA- AND FLAGELLA-ASSOCIATED PROTEIN 418"/>
    <property type="match status" value="1"/>
</dbReference>
<organism evidence="7">
    <name type="scientific">Guillardia theta (strain CCMP2712)</name>
    <name type="common">Cryptophyte</name>
    <dbReference type="NCBI Taxonomy" id="905079"/>
    <lineage>
        <taxon>Eukaryota</taxon>
        <taxon>Cryptophyceae</taxon>
        <taxon>Pyrenomonadales</taxon>
        <taxon>Geminigeraceae</taxon>
        <taxon>Guillardia</taxon>
    </lineage>
</organism>
<keyword evidence="9" id="KW-1185">Reference proteome</keyword>
<evidence type="ECO:0000256" key="5">
    <source>
        <dbReference type="ARBA" id="ARBA00026215"/>
    </source>
</evidence>
<feature type="compositionally biased region" description="Low complexity" evidence="6">
    <location>
        <begin position="32"/>
        <end position="46"/>
    </location>
</feature>
<reference evidence="7 9" key="1">
    <citation type="journal article" date="2012" name="Nature">
        <title>Algal genomes reveal evolutionary mosaicism and the fate of nucleomorphs.</title>
        <authorList>
            <consortium name="DOE Joint Genome Institute"/>
            <person name="Curtis B.A."/>
            <person name="Tanifuji G."/>
            <person name="Burki F."/>
            <person name="Gruber A."/>
            <person name="Irimia M."/>
            <person name="Maruyama S."/>
            <person name="Arias M.C."/>
            <person name="Ball S.G."/>
            <person name="Gile G.H."/>
            <person name="Hirakawa Y."/>
            <person name="Hopkins J.F."/>
            <person name="Kuo A."/>
            <person name="Rensing S.A."/>
            <person name="Schmutz J."/>
            <person name="Symeonidi A."/>
            <person name="Elias M."/>
            <person name="Eveleigh R.J."/>
            <person name="Herman E.K."/>
            <person name="Klute M.J."/>
            <person name="Nakayama T."/>
            <person name="Obornik M."/>
            <person name="Reyes-Prieto A."/>
            <person name="Armbrust E.V."/>
            <person name="Aves S.J."/>
            <person name="Beiko R.G."/>
            <person name="Coutinho P."/>
            <person name="Dacks J.B."/>
            <person name="Durnford D.G."/>
            <person name="Fast N.M."/>
            <person name="Green B.R."/>
            <person name="Grisdale C.J."/>
            <person name="Hempel F."/>
            <person name="Henrissat B."/>
            <person name="Hoppner M.P."/>
            <person name="Ishida K."/>
            <person name="Kim E."/>
            <person name="Koreny L."/>
            <person name="Kroth P.G."/>
            <person name="Liu Y."/>
            <person name="Malik S.B."/>
            <person name="Maier U.G."/>
            <person name="McRose D."/>
            <person name="Mock T."/>
            <person name="Neilson J.A."/>
            <person name="Onodera N.T."/>
            <person name="Poole A.M."/>
            <person name="Pritham E.J."/>
            <person name="Richards T.A."/>
            <person name="Rocap G."/>
            <person name="Roy S.W."/>
            <person name="Sarai C."/>
            <person name="Schaack S."/>
            <person name="Shirato S."/>
            <person name="Slamovits C.H."/>
            <person name="Spencer D.F."/>
            <person name="Suzuki S."/>
            <person name="Worden A.Z."/>
            <person name="Zauner S."/>
            <person name="Barry K."/>
            <person name="Bell C."/>
            <person name="Bharti A.K."/>
            <person name="Crow J.A."/>
            <person name="Grimwood J."/>
            <person name="Kramer R."/>
            <person name="Lindquist E."/>
            <person name="Lucas S."/>
            <person name="Salamov A."/>
            <person name="McFadden G.I."/>
            <person name="Lane C.E."/>
            <person name="Keeling P.J."/>
            <person name="Gray M.W."/>
            <person name="Grigoriev I.V."/>
            <person name="Archibald J.M."/>
        </authorList>
    </citation>
    <scope>NUCLEOTIDE SEQUENCE</scope>
    <source>
        <strain evidence="7 9">CCMP2712</strain>
    </source>
</reference>
<feature type="compositionally biased region" description="Polar residues" evidence="6">
    <location>
        <begin position="109"/>
        <end position="130"/>
    </location>
</feature>
<evidence type="ECO:0000256" key="6">
    <source>
        <dbReference type="SAM" id="MobiDB-lite"/>
    </source>
</evidence>
<dbReference type="STRING" id="905079.L1JKF8"/>
<proteinExistence type="predicted"/>
<dbReference type="AlphaFoldDB" id="L1JKF8"/>
<feature type="compositionally biased region" description="Basic and acidic residues" evidence="6">
    <location>
        <begin position="1"/>
        <end position="12"/>
    </location>
</feature>
<reference evidence="8" key="3">
    <citation type="submission" date="2016-03" db="UniProtKB">
        <authorList>
            <consortium name="EnsemblProtists"/>
        </authorList>
    </citation>
    <scope>IDENTIFICATION</scope>
</reference>
<dbReference type="OrthoDB" id="259905at2759"/>
<feature type="region of interest" description="Disordered" evidence="6">
    <location>
        <begin position="1"/>
        <end position="83"/>
    </location>
</feature>
<dbReference type="PANTHER" id="PTHR33958">
    <property type="entry name" value="PROTEIN C8ORF37"/>
    <property type="match status" value="1"/>
</dbReference>
<evidence type="ECO:0000256" key="2">
    <source>
        <dbReference type="ARBA" id="ARBA00004496"/>
    </source>
</evidence>
<dbReference type="OMA" id="RAKMEPS"/>
<evidence type="ECO:0000256" key="3">
    <source>
        <dbReference type="ARBA" id="ARBA00022490"/>
    </source>
</evidence>
<feature type="region of interest" description="Disordered" evidence="6">
    <location>
        <begin position="103"/>
        <end position="130"/>
    </location>
</feature>
<evidence type="ECO:0000313" key="8">
    <source>
        <dbReference type="EnsemblProtists" id="EKX48782"/>
    </source>
</evidence>
<dbReference type="RefSeq" id="XP_005835762.1">
    <property type="nucleotide sequence ID" value="XM_005835705.1"/>
</dbReference>
<sequence>MADLDSLLRDLEIDVSSPPPSRAPPSQAKPVSSSYDPDPLSPDLSSGRSFLSDLSHSVSNGVQEPSSRSRNASASTSQPTKSGIDELLDDLERDLDLGGGSKAVAAEQQAATSTNSNESNQSDPSQTSAGGTRKCVAIYLGGSKDETGSSPGRACDRLRCTKCDFDVLRIKDMTWHSDCEYLFFRNFYPDVDKLKQKLKARSGFCAYACQCTWRSASELTLLERNADMRWVCRGHSN</sequence>
<dbReference type="EnsemblProtists" id="EKX48782">
    <property type="protein sequence ID" value="EKX48782"/>
    <property type="gene ID" value="GUITHDRAFT_93550"/>
</dbReference>
<evidence type="ECO:0000256" key="1">
    <source>
        <dbReference type="ARBA" id="ARBA00004437"/>
    </source>
</evidence>
<protein>
    <recommendedName>
        <fullName evidence="5">Cilia- and flagella-associated protein 418</fullName>
    </recommendedName>
</protein>
<dbReference type="KEGG" id="gtt:GUITHDRAFT_93550"/>
<comment type="subcellular location">
    <subcellularLocation>
        <location evidence="2">Cytoplasm</location>
    </subcellularLocation>
    <subcellularLocation>
        <location evidence="1">Photoreceptor inner segment</location>
    </subcellularLocation>
</comment>
<feature type="compositionally biased region" description="Low complexity" evidence="6">
    <location>
        <begin position="66"/>
        <end position="77"/>
    </location>
</feature>
<accession>L1JKF8</accession>
<evidence type="ECO:0000313" key="9">
    <source>
        <dbReference type="Proteomes" id="UP000011087"/>
    </source>
</evidence>
<feature type="compositionally biased region" description="Polar residues" evidence="6">
    <location>
        <begin position="47"/>
        <end position="65"/>
    </location>
</feature>
<dbReference type="GO" id="GO:0005829">
    <property type="term" value="C:cytosol"/>
    <property type="evidence" value="ECO:0007669"/>
    <property type="project" value="TreeGrafter"/>
</dbReference>
<gene>
    <name evidence="7" type="ORF">GUITHDRAFT_93550</name>
</gene>
<dbReference type="Proteomes" id="UP000011087">
    <property type="component" value="Unassembled WGS sequence"/>
</dbReference>
<dbReference type="HOGENOM" id="CLU_092833_0_0_1"/>
<dbReference type="EMBL" id="JH992984">
    <property type="protein sequence ID" value="EKX48782.1"/>
    <property type="molecule type" value="Genomic_DNA"/>
</dbReference>
<comment type="function">
    <text evidence="4">May be involved in photoreceptor outer segment disk morphogenesis.</text>
</comment>
<name>L1JKF8_GUITC</name>
<dbReference type="GeneID" id="17305458"/>
<dbReference type="Pfam" id="PF14996">
    <property type="entry name" value="RMP"/>
    <property type="match status" value="1"/>
</dbReference>
<evidence type="ECO:0000256" key="4">
    <source>
        <dbReference type="ARBA" id="ARBA00024819"/>
    </source>
</evidence>
<dbReference type="eggNOG" id="ENOG502S1KM">
    <property type="taxonomic scope" value="Eukaryota"/>
</dbReference>
<keyword evidence="3" id="KW-0963">Cytoplasm</keyword>
<dbReference type="InterPro" id="IPR029239">
    <property type="entry name" value="CFAP418"/>
</dbReference>
<evidence type="ECO:0000313" key="7">
    <source>
        <dbReference type="EMBL" id="EKX48782.1"/>
    </source>
</evidence>
<dbReference type="PaxDb" id="55529-EKX48782"/>